<keyword evidence="1" id="KW-0813">Transport</keyword>
<dbReference type="PROSITE" id="PS50893">
    <property type="entry name" value="ABC_TRANSPORTER_2"/>
    <property type="match status" value="1"/>
</dbReference>
<dbReference type="InterPro" id="IPR017871">
    <property type="entry name" value="ABC_transporter-like_CS"/>
</dbReference>
<dbReference type="GO" id="GO:0016887">
    <property type="term" value="F:ATP hydrolysis activity"/>
    <property type="evidence" value="ECO:0007669"/>
    <property type="project" value="InterPro"/>
</dbReference>
<evidence type="ECO:0000256" key="1">
    <source>
        <dbReference type="ARBA" id="ARBA00022448"/>
    </source>
</evidence>
<dbReference type="EMBL" id="FR871762">
    <property type="protein sequence ID" value="CCB81490.1"/>
    <property type="molecule type" value="Genomic_DNA"/>
</dbReference>
<evidence type="ECO:0000256" key="2">
    <source>
        <dbReference type="ARBA" id="ARBA00022741"/>
    </source>
</evidence>
<dbReference type="InterPro" id="IPR051782">
    <property type="entry name" value="ABC_Transporter_VariousFunc"/>
</dbReference>
<dbReference type="SUPFAM" id="SSF52540">
    <property type="entry name" value="P-loop containing nucleoside triphosphate hydrolases"/>
    <property type="match status" value="1"/>
</dbReference>
<evidence type="ECO:0000256" key="3">
    <source>
        <dbReference type="ARBA" id="ARBA00022840"/>
    </source>
</evidence>
<keyword evidence="2" id="KW-0547">Nucleotide-binding</keyword>
<dbReference type="InterPro" id="IPR003439">
    <property type="entry name" value="ABC_transporter-like_ATP-bd"/>
</dbReference>
<organism evidence="5">
    <name type="scientific">Lactiplantibacillus pentosus MP-10</name>
    <dbReference type="NCBI Taxonomy" id="1028490"/>
    <lineage>
        <taxon>Bacteria</taxon>
        <taxon>Bacillati</taxon>
        <taxon>Bacillota</taxon>
        <taxon>Bacilli</taxon>
        <taxon>Lactobacillales</taxon>
        <taxon>Lactobacillaceae</taxon>
        <taxon>Lactiplantibacillus</taxon>
    </lineage>
</organism>
<dbReference type="Pfam" id="PF00005">
    <property type="entry name" value="ABC_tran"/>
    <property type="match status" value="1"/>
</dbReference>
<dbReference type="PANTHER" id="PTHR42939">
    <property type="entry name" value="ABC TRANSPORTER ATP-BINDING PROTEIN ALBC-RELATED"/>
    <property type="match status" value="1"/>
</dbReference>
<dbReference type="InterPro" id="IPR027417">
    <property type="entry name" value="P-loop_NTPase"/>
</dbReference>
<dbReference type="InterPro" id="IPR003593">
    <property type="entry name" value="AAA+_ATPase"/>
</dbReference>
<dbReference type="SMART" id="SM00382">
    <property type="entry name" value="AAA"/>
    <property type="match status" value="1"/>
</dbReference>
<dbReference type="GO" id="GO:0005524">
    <property type="term" value="F:ATP binding"/>
    <property type="evidence" value="ECO:0007669"/>
    <property type="project" value="UniProtKB-KW"/>
</dbReference>
<proteinExistence type="predicted"/>
<gene>
    <name evidence="5" type="ORF">LPE_00499</name>
</gene>
<dbReference type="PROSITE" id="PS00211">
    <property type="entry name" value="ABC_TRANSPORTER_1"/>
    <property type="match status" value="1"/>
</dbReference>
<reference evidence="5" key="1">
    <citation type="journal article" date="2011" name="J. Bacteriol.">
        <title>Annotated genome sequence of Lactobacillus pentosus MP-10, which has probiotic potential, from naturally fermented Alorena green table olives.</title>
        <authorList>
            <person name="Abriouel H."/>
            <person name="Benomar N."/>
            <person name="Perez Pulido R."/>
            <person name="Canamero M.M."/>
            <person name="Galvez A."/>
        </authorList>
    </citation>
    <scope>NUCLEOTIDE SEQUENCE</scope>
    <source>
        <strain evidence="5">MP-10</strain>
    </source>
</reference>
<protein>
    <submittedName>
        <fullName evidence="5">ABC superfamily ATP binding cassette transporter, ABC protein</fullName>
    </submittedName>
</protein>
<dbReference type="Gene3D" id="3.40.50.300">
    <property type="entry name" value="P-loop containing nucleotide triphosphate hydrolases"/>
    <property type="match status" value="1"/>
</dbReference>
<dbReference type="PANTHER" id="PTHR42939:SF1">
    <property type="entry name" value="ABC TRANSPORTER ATP-BINDING PROTEIN ALBC-RELATED"/>
    <property type="match status" value="1"/>
</dbReference>
<sequence length="297" mass="33816">MHTMKIIEAVNISKKYKSNSFYSLKDINFSIETGDIVGLIGKNGAGKSTLLKLMAKAQKPTSGTLKFKGIDISKGNNVLDKFGIMIEPIFYPHLTVYENISFFLKIHKKEQYVRNIQAVLELVDLWNAKDRKPAAFSFGMKQRLSLALSLITEPDFMILDEPFVGLDPIGVKKLIGILQYWSTTKHTSMIISSHQLNELEDLCNRYIFIDSGRLKTQFDDKKNFLIVQLDVHTDQAQQIVKSIATKYQLEIDNQKLALPLALKKGQLNEILMELSSNKLIERIYSAKDELESYFTEG</sequence>
<name>F6ISH8_LACPE</name>
<evidence type="ECO:0000259" key="4">
    <source>
        <dbReference type="PROSITE" id="PS50893"/>
    </source>
</evidence>
<keyword evidence="3" id="KW-0067">ATP-binding</keyword>
<evidence type="ECO:0000313" key="5">
    <source>
        <dbReference type="EMBL" id="CCB81490.1"/>
    </source>
</evidence>
<dbReference type="AlphaFoldDB" id="F6ISH8"/>
<accession>F6ISH8</accession>
<feature type="domain" description="ABC transporter" evidence="4">
    <location>
        <begin position="7"/>
        <end position="236"/>
    </location>
</feature>